<accession>A0A9E2SDT9</accession>
<protein>
    <submittedName>
        <fullName evidence="2">Twin-arginine translocation signal domain-containing protein</fullName>
    </submittedName>
</protein>
<organism evidence="2 3">
    <name type="scientific">Pinibacter aurantiacus</name>
    <dbReference type="NCBI Taxonomy" id="2851599"/>
    <lineage>
        <taxon>Bacteria</taxon>
        <taxon>Pseudomonadati</taxon>
        <taxon>Bacteroidota</taxon>
        <taxon>Chitinophagia</taxon>
        <taxon>Chitinophagales</taxon>
        <taxon>Chitinophagaceae</taxon>
        <taxon>Pinibacter</taxon>
    </lineage>
</organism>
<reference evidence="2" key="1">
    <citation type="submission" date="2021-06" db="EMBL/GenBank/DDBJ databases">
        <authorList>
            <person name="Huq M.A."/>
        </authorList>
    </citation>
    <scope>NUCLEOTIDE SEQUENCE</scope>
    <source>
        <strain evidence="2">MAH-26</strain>
    </source>
</reference>
<dbReference type="EMBL" id="JAHSPG010000018">
    <property type="protein sequence ID" value="MBV4360297.1"/>
    <property type="molecule type" value="Genomic_DNA"/>
</dbReference>
<dbReference type="Proteomes" id="UP000812270">
    <property type="component" value="Unassembled WGS sequence"/>
</dbReference>
<sequence length="146" mass="16639">MASRRKFLKLTAGGILALGAGYVGIKSFSPFRKVIVDILYEDLKGLKIKQGDIEKFADKAAEVNPWHFNAKKQKLMAAYGPIKWMPLPFKKEYKLYRDDVVSRFLLSTNFFTNKMDESKEIAYMGAIWGPYSTPCLNPFSSMFYAA</sequence>
<proteinExistence type="predicted"/>
<evidence type="ECO:0000313" key="3">
    <source>
        <dbReference type="Proteomes" id="UP000812270"/>
    </source>
</evidence>
<dbReference type="InterPro" id="IPR006311">
    <property type="entry name" value="TAT_signal"/>
</dbReference>
<dbReference type="NCBIfam" id="TIGR01409">
    <property type="entry name" value="TAT_signal_seq"/>
    <property type="match status" value="1"/>
</dbReference>
<feature type="transmembrane region" description="Helical" evidence="1">
    <location>
        <begin position="7"/>
        <end position="25"/>
    </location>
</feature>
<keyword evidence="1" id="KW-0812">Transmembrane</keyword>
<keyword evidence="1" id="KW-0472">Membrane</keyword>
<comment type="caution">
    <text evidence="2">The sequence shown here is derived from an EMBL/GenBank/DDBJ whole genome shotgun (WGS) entry which is preliminary data.</text>
</comment>
<evidence type="ECO:0000256" key="1">
    <source>
        <dbReference type="SAM" id="Phobius"/>
    </source>
</evidence>
<dbReference type="RefSeq" id="WP_217794561.1">
    <property type="nucleotide sequence ID" value="NZ_JAHSPG010000018.1"/>
</dbReference>
<dbReference type="InterPro" id="IPR019546">
    <property type="entry name" value="TAT_signal_bac_arc"/>
</dbReference>
<gene>
    <name evidence="2" type="ORF">KTO63_24240</name>
</gene>
<keyword evidence="3" id="KW-1185">Reference proteome</keyword>
<evidence type="ECO:0000313" key="2">
    <source>
        <dbReference type="EMBL" id="MBV4360297.1"/>
    </source>
</evidence>
<dbReference type="PROSITE" id="PS51318">
    <property type="entry name" value="TAT"/>
    <property type="match status" value="1"/>
</dbReference>
<keyword evidence="1" id="KW-1133">Transmembrane helix</keyword>
<name>A0A9E2SDT9_9BACT</name>
<dbReference type="AlphaFoldDB" id="A0A9E2SDT9"/>